<evidence type="ECO:0000313" key="2">
    <source>
        <dbReference type="EMBL" id="MBF4102774.1"/>
    </source>
</evidence>
<evidence type="ECO:0000259" key="1">
    <source>
        <dbReference type="Pfam" id="PF00773"/>
    </source>
</evidence>
<dbReference type="Pfam" id="PF00773">
    <property type="entry name" value="RNB"/>
    <property type="match status" value="1"/>
</dbReference>
<proteinExistence type="predicted"/>
<sequence>MNSNNVATLIESKQYTAGDNIGHFGFGFDVRITAFTSPIRRYPDLSLHRGIKYLLAKQLWFN</sequence>
<dbReference type="EMBL" id="JADION010000028">
    <property type="protein sequence ID" value="MBF4102774.1"/>
    <property type="molecule type" value="Genomic_DNA"/>
</dbReference>
<accession>A0A930UV47</accession>
<name>A0A930UV47_9PAST</name>
<protein>
    <submittedName>
        <fullName evidence="2">RNB domain-containing ribonuclease</fullName>
    </submittedName>
</protein>
<comment type="caution">
    <text evidence="2">The sequence shown here is derived from an EMBL/GenBank/DDBJ whole genome shotgun (WGS) entry which is preliminary data.</text>
</comment>
<organism evidence="2">
    <name type="scientific">Gallibacterium anatis</name>
    <dbReference type="NCBI Taxonomy" id="750"/>
    <lineage>
        <taxon>Bacteria</taxon>
        <taxon>Pseudomonadati</taxon>
        <taxon>Pseudomonadota</taxon>
        <taxon>Gammaproteobacteria</taxon>
        <taxon>Pasteurellales</taxon>
        <taxon>Pasteurellaceae</taxon>
        <taxon>Gallibacterium</taxon>
    </lineage>
</organism>
<gene>
    <name evidence="2" type="ORF">INT80_09890</name>
</gene>
<dbReference type="InterPro" id="IPR001900">
    <property type="entry name" value="RNase_II/R"/>
</dbReference>
<dbReference type="GO" id="GO:0003723">
    <property type="term" value="F:RNA binding"/>
    <property type="evidence" value="ECO:0007669"/>
    <property type="project" value="InterPro"/>
</dbReference>
<reference evidence="2" key="1">
    <citation type="submission" date="2020-11" db="EMBL/GenBank/DDBJ databases">
        <title>Gallibacterium anatis 1637, full genome, WGS.</title>
        <authorList>
            <person name="Laishevtcev A.I."/>
            <person name="Yakimova E.A."/>
            <person name="Petkovich D."/>
            <person name="Stepanova T.V."/>
            <person name="Kalendr R.S."/>
            <person name="Rubalsky E.O."/>
            <person name="Zulkarneev E.R."/>
            <person name="Aleshkin A.V."/>
        </authorList>
    </citation>
    <scope>NUCLEOTIDE SEQUENCE</scope>
    <source>
        <strain evidence="2">1637</strain>
    </source>
</reference>
<dbReference type="GO" id="GO:0004540">
    <property type="term" value="F:RNA nuclease activity"/>
    <property type="evidence" value="ECO:0007669"/>
    <property type="project" value="InterPro"/>
</dbReference>
<dbReference type="InterPro" id="IPR012340">
    <property type="entry name" value="NA-bd_OB-fold"/>
</dbReference>
<dbReference type="SUPFAM" id="SSF50249">
    <property type="entry name" value="Nucleic acid-binding proteins"/>
    <property type="match status" value="1"/>
</dbReference>
<dbReference type="AlphaFoldDB" id="A0A930UV47"/>
<feature type="domain" description="RNB" evidence="1">
    <location>
        <begin position="4"/>
        <end position="56"/>
    </location>
</feature>